<evidence type="ECO:0000313" key="3">
    <source>
        <dbReference type="EMBL" id="QDU69075.1"/>
    </source>
</evidence>
<dbReference type="EMBL" id="CP036287">
    <property type="protein sequence ID" value="QDU69075.1"/>
    <property type="molecule type" value="Genomic_DNA"/>
</dbReference>
<keyword evidence="2" id="KW-0472">Membrane</keyword>
<protein>
    <submittedName>
        <fullName evidence="3">Uncharacterized protein</fullName>
    </submittedName>
</protein>
<dbReference type="RefSeq" id="WP_145068646.1">
    <property type="nucleotide sequence ID" value="NZ_CP036287.1"/>
</dbReference>
<sequence>MDFDDYWQENKGFVGQVAAGLVAFLIGLAIVSKTVGADVKRAQTSRKSQQAKLSAPAYSPADRDLAREDNEALRGAVEQLSAAVRFSGRPEFRDPNEPTTPERYLNAVARVRGELLPAAGRANVELDPSFGLPEISPTREDELERYLDGLDLVERVLSRAIEEGVGEVRNVRIRLDPRLGSKDGAGAIERTRVQFDLRGNDLAVLRVLEDAGSGTGRALVLDEIEMEPLRGTSDQCRAQVTYLVPRVVIDTADRGEG</sequence>
<evidence type="ECO:0000256" key="1">
    <source>
        <dbReference type="SAM" id="MobiDB-lite"/>
    </source>
</evidence>
<dbReference type="Proteomes" id="UP000316921">
    <property type="component" value="Chromosome"/>
</dbReference>
<reference evidence="3 4" key="1">
    <citation type="submission" date="2019-02" db="EMBL/GenBank/DDBJ databases">
        <title>Deep-cultivation of Planctomycetes and their phenomic and genomic characterization uncovers novel biology.</title>
        <authorList>
            <person name="Wiegand S."/>
            <person name="Jogler M."/>
            <person name="Boedeker C."/>
            <person name="Pinto D."/>
            <person name="Vollmers J."/>
            <person name="Rivas-Marin E."/>
            <person name="Kohn T."/>
            <person name="Peeters S.H."/>
            <person name="Heuer A."/>
            <person name="Rast P."/>
            <person name="Oberbeckmann S."/>
            <person name="Bunk B."/>
            <person name="Jeske O."/>
            <person name="Meyerdierks A."/>
            <person name="Storesund J.E."/>
            <person name="Kallscheuer N."/>
            <person name="Luecker S."/>
            <person name="Lage O.M."/>
            <person name="Pohl T."/>
            <person name="Merkel B.J."/>
            <person name="Hornburger P."/>
            <person name="Mueller R.-W."/>
            <person name="Bruemmer F."/>
            <person name="Labrenz M."/>
            <person name="Spormann A.M."/>
            <person name="Op den Camp H."/>
            <person name="Overmann J."/>
            <person name="Amann R."/>
            <person name="Jetten M.S.M."/>
            <person name="Mascher T."/>
            <person name="Medema M.H."/>
            <person name="Devos D.P."/>
            <person name="Kaster A.-K."/>
            <person name="Ovreas L."/>
            <person name="Rohde M."/>
            <person name="Galperin M.Y."/>
            <person name="Jogler C."/>
        </authorList>
    </citation>
    <scope>NUCLEOTIDE SEQUENCE [LARGE SCALE GENOMIC DNA]</scope>
    <source>
        <strain evidence="3 4">Pla133</strain>
    </source>
</reference>
<dbReference type="AlphaFoldDB" id="A0A518BQ22"/>
<gene>
    <name evidence="3" type="ORF">Pla133_41910</name>
</gene>
<feature type="transmembrane region" description="Helical" evidence="2">
    <location>
        <begin position="12"/>
        <end position="31"/>
    </location>
</feature>
<name>A0A518BQ22_9BACT</name>
<keyword evidence="4" id="KW-1185">Reference proteome</keyword>
<proteinExistence type="predicted"/>
<feature type="region of interest" description="Disordered" evidence="1">
    <location>
        <begin position="42"/>
        <end position="63"/>
    </location>
</feature>
<dbReference type="KEGG" id="pbap:Pla133_41910"/>
<evidence type="ECO:0000313" key="4">
    <source>
        <dbReference type="Proteomes" id="UP000316921"/>
    </source>
</evidence>
<organism evidence="3 4">
    <name type="scientific">Engelhardtia mirabilis</name>
    <dbReference type="NCBI Taxonomy" id="2528011"/>
    <lineage>
        <taxon>Bacteria</taxon>
        <taxon>Pseudomonadati</taxon>
        <taxon>Planctomycetota</taxon>
        <taxon>Planctomycetia</taxon>
        <taxon>Planctomycetia incertae sedis</taxon>
        <taxon>Engelhardtia</taxon>
    </lineage>
</organism>
<accession>A0A518BQ22</accession>
<keyword evidence="2" id="KW-1133">Transmembrane helix</keyword>
<evidence type="ECO:0000256" key="2">
    <source>
        <dbReference type="SAM" id="Phobius"/>
    </source>
</evidence>
<keyword evidence="2" id="KW-0812">Transmembrane</keyword>